<proteinExistence type="predicted"/>
<dbReference type="Proteomes" id="UP000182692">
    <property type="component" value="Unassembled WGS sequence"/>
</dbReference>
<name>A0A1I5U004_9GAMM</name>
<sequence length="53" mass="6254">MICMNEFGELLQCYEDKQCPVEGSVYVEYLDGEKKGNYYIELEPETLVKVYLH</sequence>
<dbReference type="AlphaFoldDB" id="A0A1I5U004"/>
<evidence type="ECO:0000313" key="1">
    <source>
        <dbReference type="EMBL" id="SFP88614.1"/>
    </source>
</evidence>
<organism evidence="1 2">
    <name type="scientific">Enterovibrio norvegicus DSM 15893</name>
    <dbReference type="NCBI Taxonomy" id="1121869"/>
    <lineage>
        <taxon>Bacteria</taxon>
        <taxon>Pseudomonadati</taxon>
        <taxon>Pseudomonadota</taxon>
        <taxon>Gammaproteobacteria</taxon>
        <taxon>Vibrionales</taxon>
        <taxon>Vibrionaceae</taxon>
        <taxon>Enterovibrio</taxon>
    </lineage>
</organism>
<evidence type="ECO:0000313" key="2">
    <source>
        <dbReference type="Proteomes" id="UP000182692"/>
    </source>
</evidence>
<accession>A0A1I5U004</accession>
<dbReference type="RefSeq" id="WP_017014938.1">
    <property type="nucleotide sequence ID" value="NZ_FOWR01000028.1"/>
</dbReference>
<dbReference type="GeneID" id="51989545"/>
<protein>
    <submittedName>
        <fullName evidence="1">Uncharacterized protein</fullName>
    </submittedName>
</protein>
<gene>
    <name evidence="1" type="ORF">SAMN03084138_03411</name>
</gene>
<reference evidence="1 2" key="1">
    <citation type="submission" date="2016-10" db="EMBL/GenBank/DDBJ databases">
        <authorList>
            <person name="de Groot N.N."/>
        </authorList>
    </citation>
    <scope>NUCLEOTIDE SEQUENCE [LARGE SCALE GENOMIC DNA]</scope>
    <source>
        <strain evidence="1 2">DSM 15893</strain>
    </source>
</reference>
<dbReference type="EMBL" id="FOWR01000028">
    <property type="protein sequence ID" value="SFP88614.1"/>
    <property type="molecule type" value="Genomic_DNA"/>
</dbReference>